<gene>
    <name evidence="3" type="ORF">FB45DRAFT_1065076</name>
</gene>
<keyword evidence="4" id="KW-1185">Reference proteome</keyword>
<proteinExistence type="predicted"/>
<feature type="region of interest" description="Disordered" evidence="1">
    <location>
        <begin position="69"/>
        <end position="135"/>
    </location>
</feature>
<sequence>MLFNKLCAMLALSTFVAAIPHPVYKIRDDGNDGNVVVINGVTVTPGSTADTGGNVVVFGGSTVAGGPTLPLVPGKVQPTPTPESSVGSTIATPGPAEPTSSSPSSSQPAVSAVPPAGTAGLPVASASPSSSTKTSVGEWVLLQLSLVFKKKLD</sequence>
<protein>
    <submittedName>
        <fullName evidence="3">Uncharacterized protein</fullName>
    </submittedName>
</protein>
<keyword evidence="2" id="KW-0732">Signal</keyword>
<evidence type="ECO:0000256" key="2">
    <source>
        <dbReference type="SAM" id="SignalP"/>
    </source>
</evidence>
<feature type="compositionally biased region" description="Low complexity" evidence="1">
    <location>
        <begin position="91"/>
        <end position="135"/>
    </location>
</feature>
<dbReference type="EMBL" id="JARKIF010000028">
    <property type="protein sequence ID" value="KAJ7613513.1"/>
    <property type="molecule type" value="Genomic_DNA"/>
</dbReference>
<dbReference type="AlphaFoldDB" id="A0AAD7B8R4"/>
<feature type="chain" id="PRO_5042171524" evidence="2">
    <location>
        <begin position="19"/>
        <end position="153"/>
    </location>
</feature>
<name>A0AAD7B8R4_9AGAR</name>
<feature type="signal peptide" evidence="2">
    <location>
        <begin position="1"/>
        <end position="18"/>
    </location>
</feature>
<comment type="caution">
    <text evidence="3">The sequence shown here is derived from an EMBL/GenBank/DDBJ whole genome shotgun (WGS) entry which is preliminary data.</text>
</comment>
<evidence type="ECO:0000256" key="1">
    <source>
        <dbReference type="SAM" id="MobiDB-lite"/>
    </source>
</evidence>
<organism evidence="3 4">
    <name type="scientific">Roridomyces roridus</name>
    <dbReference type="NCBI Taxonomy" id="1738132"/>
    <lineage>
        <taxon>Eukaryota</taxon>
        <taxon>Fungi</taxon>
        <taxon>Dikarya</taxon>
        <taxon>Basidiomycota</taxon>
        <taxon>Agaricomycotina</taxon>
        <taxon>Agaricomycetes</taxon>
        <taxon>Agaricomycetidae</taxon>
        <taxon>Agaricales</taxon>
        <taxon>Marasmiineae</taxon>
        <taxon>Mycenaceae</taxon>
        <taxon>Roridomyces</taxon>
    </lineage>
</organism>
<dbReference type="Proteomes" id="UP001221142">
    <property type="component" value="Unassembled WGS sequence"/>
</dbReference>
<evidence type="ECO:0000313" key="4">
    <source>
        <dbReference type="Proteomes" id="UP001221142"/>
    </source>
</evidence>
<evidence type="ECO:0000313" key="3">
    <source>
        <dbReference type="EMBL" id="KAJ7613513.1"/>
    </source>
</evidence>
<accession>A0AAD7B8R4</accession>
<reference evidence="3" key="1">
    <citation type="submission" date="2023-03" db="EMBL/GenBank/DDBJ databases">
        <title>Massive genome expansion in bonnet fungi (Mycena s.s.) driven by repeated elements and novel gene families across ecological guilds.</title>
        <authorList>
            <consortium name="Lawrence Berkeley National Laboratory"/>
            <person name="Harder C.B."/>
            <person name="Miyauchi S."/>
            <person name="Viragh M."/>
            <person name="Kuo A."/>
            <person name="Thoen E."/>
            <person name="Andreopoulos B."/>
            <person name="Lu D."/>
            <person name="Skrede I."/>
            <person name="Drula E."/>
            <person name="Henrissat B."/>
            <person name="Morin E."/>
            <person name="Kohler A."/>
            <person name="Barry K."/>
            <person name="LaButti K."/>
            <person name="Morin E."/>
            <person name="Salamov A."/>
            <person name="Lipzen A."/>
            <person name="Mereny Z."/>
            <person name="Hegedus B."/>
            <person name="Baldrian P."/>
            <person name="Stursova M."/>
            <person name="Weitz H."/>
            <person name="Taylor A."/>
            <person name="Grigoriev I.V."/>
            <person name="Nagy L.G."/>
            <person name="Martin F."/>
            <person name="Kauserud H."/>
        </authorList>
    </citation>
    <scope>NUCLEOTIDE SEQUENCE</scope>
    <source>
        <strain evidence="3">9284</strain>
    </source>
</reference>